<dbReference type="InterPro" id="IPR006311">
    <property type="entry name" value="TAT_signal"/>
</dbReference>
<dbReference type="Pfam" id="PF01880">
    <property type="entry name" value="Desulfoferrodox"/>
    <property type="match status" value="1"/>
</dbReference>
<evidence type="ECO:0000313" key="3">
    <source>
        <dbReference type="EMBL" id="USG63197.1"/>
    </source>
</evidence>
<dbReference type="Gene3D" id="2.60.40.730">
    <property type="entry name" value="SOR catalytic domain"/>
    <property type="match status" value="1"/>
</dbReference>
<feature type="domain" description="Desulfoferrodoxin ferrous iron-binding" evidence="2">
    <location>
        <begin position="62"/>
        <end position="147"/>
    </location>
</feature>
<reference evidence="3" key="1">
    <citation type="submission" date="2022-06" db="EMBL/GenBank/DDBJ databases">
        <title>Sneathiella actinostolidae sp. nov., isolated from a sea anemonein the Western Pacific Ocean.</title>
        <authorList>
            <person name="Wei M.J."/>
        </authorList>
    </citation>
    <scope>NUCLEOTIDE SEQUENCE</scope>
    <source>
        <strain evidence="3">PHK-P5</strain>
    </source>
</reference>
<feature type="signal peptide" evidence="1">
    <location>
        <begin position="1"/>
        <end position="27"/>
    </location>
</feature>
<dbReference type="RefSeq" id="WP_251937897.1">
    <property type="nucleotide sequence ID" value="NZ_CP098747.1"/>
</dbReference>
<dbReference type="PROSITE" id="PS51318">
    <property type="entry name" value="TAT"/>
    <property type="match status" value="1"/>
</dbReference>
<protein>
    <submittedName>
        <fullName evidence="3">Class II SORL domain-containing protein</fullName>
    </submittedName>
</protein>
<proteinExistence type="predicted"/>
<keyword evidence="1" id="KW-0732">Signal</keyword>
<accession>A0ABY4WB96</accession>
<name>A0ABY4WB96_9PROT</name>
<gene>
    <name evidence="3" type="ORF">NBZ79_09435</name>
</gene>
<evidence type="ECO:0000313" key="4">
    <source>
        <dbReference type="Proteomes" id="UP001056291"/>
    </source>
</evidence>
<feature type="chain" id="PRO_5046329175" evidence="1">
    <location>
        <begin position="28"/>
        <end position="152"/>
    </location>
</feature>
<dbReference type="InterPro" id="IPR002742">
    <property type="entry name" value="Desulfoferrodoxin_Fe-bd_dom"/>
</dbReference>
<evidence type="ECO:0000259" key="2">
    <source>
        <dbReference type="Pfam" id="PF01880"/>
    </source>
</evidence>
<sequence length="152" mass="17071">MFKQNIQFSRRQALTLAGSGLASAAFAGPVFANTPNVELKGALRTLAGKFFFSTENPGRWKGKEKGHSPIIKVDKDGNNALIRAAVRHPMDHDHFIIKHILMDQNFDFMAEQVFDVNFDMPRSRFEVSGYSGQIYVVSLCNLHDNWVNVSTI</sequence>
<evidence type="ECO:0000256" key="1">
    <source>
        <dbReference type="SAM" id="SignalP"/>
    </source>
</evidence>
<dbReference type="EMBL" id="CP098747">
    <property type="protein sequence ID" value="USG63197.1"/>
    <property type="molecule type" value="Genomic_DNA"/>
</dbReference>
<dbReference type="SUPFAM" id="SSF49367">
    <property type="entry name" value="Superoxide reductase-like"/>
    <property type="match status" value="1"/>
</dbReference>
<dbReference type="Proteomes" id="UP001056291">
    <property type="component" value="Chromosome"/>
</dbReference>
<organism evidence="3 4">
    <name type="scientific">Sneathiella marina</name>
    <dbReference type="NCBI Taxonomy" id="2950108"/>
    <lineage>
        <taxon>Bacteria</taxon>
        <taxon>Pseudomonadati</taxon>
        <taxon>Pseudomonadota</taxon>
        <taxon>Alphaproteobacteria</taxon>
        <taxon>Sneathiellales</taxon>
        <taxon>Sneathiellaceae</taxon>
        <taxon>Sneathiella</taxon>
    </lineage>
</organism>
<keyword evidence="4" id="KW-1185">Reference proteome</keyword>
<dbReference type="InterPro" id="IPR036073">
    <property type="entry name" value="Desulfoferrodoxin_Fe-bd_dom_sf"/>
</dbReference>